<dbReference type="RefSeq" id="WP_126727308.1">
    <property type="nucleotide sequence ID" value="NZ_RYZH01000049.1"/>
</dbReference>
<evidence type="ECO:0000256" key="1">
    <source>
        <dbReference type="SAM" id="MobiDB-lite"/>
    </source>
</evidence>
<protein>
    <submittedName>
        <fullName evidence="2">Uncharacterized protein</fullName>
    </submittedName>
</protein>
<dbReference type="OrthoDB" id="302411at2"/>
<dbReference type="EMBL" id="RYZH01000049">
    <property type="protein sequence ID" value="RUL84372.1"/>
    <property type="molecule type" value="Genomic_DNA"/>
</dbReference>
<gene>
    <name evidence="2" type="ORF">TsocGM_20380</name>
</gene>
<feature type="compositionally biased region" description="Basic residues" evidence="1">
    <location>
        <begin position="99"/>
        <end position="111"/>
    </location>
</feature>
<comment type="caution">
    <text evidence="2">The sequence shown here is derived from an EMBL/GenBank/DDBJ whole genome shotgun (WGS) entry which is preliminary data.</text>
</comment>
<evidence type="ECO:0000313" key="3">
    <source>
        <dbReference type="Proteomes" id="UP000280296"/>
    </source>
</evidence>
<dbReference type="Proteomes" id="UP000280296">
    <property type="component" value="Unassembled WGS sequence"/>
</dbReference>
<feature type="compositionally biased region" description="Basic and acidic residues" evidence="1">
    <location>
        <begin position="66"/>
        <end position="87"/>
    </location>
</feature>
<reference evidence="2 3" key="2">
    <citation type="submission" date="2019-01" db="EMBL/GenBank/DDBJ databases">
        <title>Tautonia sociabilis, a novel thermotolerant planctomycete of Isosphaeraceae family, isolated from a 4000 m deep subterranean habitat.</title>
        <authorList>
            <person name="Kovaleva O.L."/>
            <person name="Elcheninov A.G."/>
            <person name="Van Heerden E."/>
            <person name="Toshchakov S.V."/>
            <person name="Novikov A."/>
            <person name="Bonch-Osmolovskaya E.A."/>
            <person name="Kublanov I.V."/>
        </authorList>
    </citation>
    <scope>NUCLEOTIDE SEQUENCE [LARGE SCALE GENOMIC DNA]</scope>
    <source>
        <strain evidence="2 3">GM2012</strain>
    </source>
</reference>
<name>A0A432MF47_9BACT</name>
<sequence length="201" mass="22199">MAKGNRGLPPSFKLDIPDQSGPVQLGDYLDEVDAAPVARPAAPRPAPQTNPPALAPEPTSPSENVVEFRRPHVAAEEVPRSVERSESRPAPQSDEPAAPKRRRRRIPKAPPRKQINTTPETQRMIDEIIDYVQTYSIQRDAKASEIFHALVLTLHESLEELDLSNVPARGRWGTPTAQAFPISLKSAFKTAIAKSQKKNPR</sequence>
<proteinExistence type="predicted"/>
<feature type="region of interest" description="Disordered" evidence="1">
    <location>
        <begin position="1"/>
        <end position="121"/>
    </location>
</feature>
<evidence type="ECO:0000313" key="2">
    <source>
        <dbReference type="EMBL" id="RUL84372.1"/>
    </source>
</evidence>
<organism evidence="2 3">
    <name type="scientific">Tautonia sociabilis</name>
    <dbReference type="NCBI Taxonomy" id="2080755"/>
    <lineage>
        <taxon>Bacteria</taxon>
        <taxon>Pseudomonadati</taxon>
        <taxon>Planctomycetota</taxon>
        <taxon>Planctomycetia</taxon>
        <taxon>Isosphaerales</taxon>
        <taxon>Isosphaeraceae</taxon>
        <taxon>Tautonia</taxon>
    </lineage>
</organism>
<dbReference type="AlphaFoldDB" id="A0A432MF47"/>
<reference evidence="2 3" key="1">
    <citation type="submission" date="2018-12" db="EMBL/GenBank/DDBJ databases">
        <authorList>
            <person name="Toschakov S.V."/>
        </authorList>
    </citation>
    <scope>NUCLEOTIDE SEQUENCE [LARGE SCALE GENOMIC DNA]</scope>
    <source>
        <strain evidence="2 3">GM2012</strain>
    </source>
</reference>
<accession>A0A432MF47</accession>
<feature type="compositionally biased region" description="Pro residues" evidence="1">
    <location>
        <begin position="42"/>
        <end position="59"/>
    </location>
</feature>
<keyword evidence="3" id="KW-1185">Reference proteome</keyword>